<proteinExistence type="predicted"/>
<sequence>MQGSSTSTSKYLIHYFGDIRTLTLLKKYRVAMAMLNF</sequence>
<organism evidence="1 2">
    <name type="scientific">Microscilla marina ATCC 23134</name>
    <dbReference type="NCBI Taxonomy" id="313606"/>
    <lineage>
        <taxon>Bacteria</taxon>
        <taxon>Pseudomonadati</taxon>
        <taxon>Bacteroidota</taxon>
        <taxon>Cytophagia</taxon>
        <taxon>Cytophagales</taxon>
        <taxon>Microscillaceae</taxon>
        <taxon>Microscilla</taxon>
    </lineage>
</organism>
<protein>
    <submittedName>
        <fullName evidence="1">Uncharacterized protein</fullName>
    </submittedName>
</protein>
<gene>
    <name evidence="1" type="ORF">M23134_05383</name>
</gene>
<evidence type="ECO:0000313" key="2">
    <source>
        <dbReference type="Proteomes" id="UP000004095"/>
    </source>
</evidence>
<name>A1ZHP3_MICM2</name>
<evidence type="ECO:0000313" key="1">
    <source>
        <dbReference type="EMBL" id="EAY30050.1"/>
    </source>
</evidence>
<accession>A1ZHP3</accession>
<dbReference type="Proteomes" id="UP000004095">
    <property type="component" value="Unassembled WGS sequence"/>
</dbReference>
<reference evidence="1 2" key="1">
    <citation type="submission" date="2007-01" db="EMBL/GenBank/DDBJ databases">
        <authorList>
            <person name="Haygood M."/>
            <person name="Podell S."/>
            <person name="Anderson C."/>
            <person name="Hopkinson B."/>
            <person name="Roe K."/>
            <person name="Barbeau K."/>
            <person name="Gaasterland T."/>
            <person name="Ferriera S."/>
            <person name="Johnson J."/>
            <person name="Kravitz S."/>
            <person name="Beeson K."/>
            <person name="Sutton G."/>
            <person name="Rogers Y.-H."/>
            <person name="Friedman R."/>
            <person name="Frazier M."/>
            <person name="Venter J.C."/>
        </authorList>
    </citation>
    <scope>NUCLEOTIDE SEQUENCE [LARGE SCALE GENOMIC DNA]</scope>
    <source>
        <strain evidence="1 2">ATCC 23134</strain>
    </source>
</reference>
<dbReference type="EMBL" id="AAWS01000008">
    <property type="protein sequence ID" value="EAY30050.1"/>
    <property type="molecule type" value="Genomic_DNA"/>
</dbReference>
<comment type="caution">
    <text evidence="1">The sequence shown here is derived from an EMBL/GenBank/DDBJ whole genome shotgun (WGS) entry which is preliminary data.</text>
</comment>
<keyword evidence="2" id="KW-1185">Reference proteome</keyword>
<dbReference type="AlphaFoldDB" id="A1ZHP3"/>